<dbReference type="EMBL" id="MU855715">
    <property type="protein sequence ID" value="KAK3900001.1"/>
    <property type="molecule type" value="Genomic_DNA"/>
</dbReference>
<comment type="similarity">
    <text evidence="2">Belongs to the cytochrome P450 family.</text>
</comment>
<evidence type="ECO:0000256" key="6">
    <source>
        <dbReference type="ARBA" id="ARBA00023033"/>
    </source>
</evidence>
<dbReference type="Pfam" id="PF00067">
    <property type="entry name" value="p450"/>
    <property type="match status" value="1"/>
</dbReference>
<comment type="cofactor">
    <cofactor evidence="1 7">
        <name>heme</name>
        <dbReference type="ChEBI" id="CHEBI:30413"/>
    </cofactor>
</comment>
<dbReference type="GO" id="GO:0005506">
    <property type="term" value="F:iron ion binding"/>
    <property type="evidence" value="ECO:0007669"/>
    <property type="project" value="InterPro"/>
</dbReference>
<keyword evidence="9" id="KW-1133">Transmembrane helix</keyword>
<accession>A0AAN6MFR4</accession>
<keyword evidence="5 7" id="KW-0408">Iron</keyword>
<dbReference type="InterPro" id="IPR050121">
    <property type="entry name" value="Cytochrome_P450_monoxygenase"/>
</dbReference>
<dbReference type="PANTHER" id="PTHR24305:SF168">
    <property type="entry name" value="P450, PUTATIVE (EUROFUNG)-RELATED"/>
    <property type="match status" value="1"/>
</dbReference>
<keyword evidence="9" id="KW-0472">Membrane</keyword>
<feature type="transmembrane region" description="Helical" evidence="9">
    <location>
        <begin position="16"/>
        <end position="37"/>
    </location>
</feature>
<evidence type="ECO:0000256" key="9">
    <source>
        <dbReference type="SAM" id="Phobius"/>
    </source>
</evidence>
<keyword evidence="11" id="KW-1185">Reference proteome</keyword>
<dbReference type="InterPro" id="IPR002403">
    <property type="entry name" value="Cyt_P450_E_grp-IV"/>
</dbReference>
<feature type="region of interest" description="Disordered" evidence="8">
    <location>
        <begin position="115"/>
        <end position="137"/>
    </location>
</feature>
<evidence type="ECO:0000256" key="2">
    <source>
        <dbReference type="ARBA" id="ARBA00010617"/>
    </source>
</evidence>
<dbReference type="CDD" id="cd11060">
    <property type="entry name" value="CYP57A1-like"/>
    <property type="match status" value="1"/>
</dbReference>
<dbReference type="GO" id="GO:0020037">
    <property type="term" value="F:heme binding"/>
    <property type="evidence" value="ECO:0007669"/>
    <property type="project" value="InterPro"/>
</dbReference>
<keyword evidence="4 7" id="KW-0479">Metal-binding</keyword>
<evidence type="ECO:0000256" key="4">
    <source>
        <dbReference type="ARBA" id="ARBA00022723"/>
    </source>
</evidence>
<proteinExistence type="inferred from homology"/>
<dbReference type="PRINTS" id="PR00465">
    <property type="entry name" value="EP450IV"/>
</dbReference>
<dbReference type="InterPro" id="IPR036396">
    <property type="entry name" value="Cyt_P450_sf"/>
</dbReference>
<evidence type="ECO:0000256" key="1">
    <source>
        <dbReference type="ARBA" id="ARBA00001971"/>
    </source>
</evidence>
<organism evidence="10 11">
    <name type="scientific">Staphylotrichum tortipilum</name>
    <dbReference type="NCBI Taxonomy" id="2831512"/>
    <lineage>
        <taxon>Eukaryota</taxon>
        <taxon>Fungi</taxon>
        <taxon>Dikarya</taxon>
        <taxon>Ascomycota</taxon>
        <taxon>Pezizomycotina</taxon>
        <taxon>Sordariomycetes</taxon>
        <taxon>Sordariomycetidae</taxon>
        <taxon>Sordariales</taxon>
        <taxon>Chaetomiaceae</taxon>
        <taxon>Staphylotrichum</taxon>
    </lineage>
</organism>
<dbReference type="GO" id="GO:0004497">
    <property type="term" value="F:monooxygenase activity"/>
    <property type="evidence" value="ECO:0007669"/>
    <property type="project" value="UniProtKB-KW"/>
</dbReference>
<keyword evidence="9" id="KW-0812">Transmembrane</keyword>
<dbReference type="AlphaFoldDB" id="A0AAN6MFR4"/>
<evidence type="ECO:0000256" key="5">
    <source>
        <dbReference type="ARBA" id="ARBA00023004"/>
    </source>
</evidence>
<dbReference type="PANTHER" id="PTHR24305">
    <property type="entry name" value="CYTOCHROME P450"/>
    <property type="match status" value="1"/>
</dbReference>
<dbReference type="SUPFAM" id="SSF48264">
    <property type="entry name" value="Cytochrome P450"/>
    <property type="match status" value="1"/>
</dbReference>
<protein>
    <submittedName>
        <fullName evidence="10">Pisatin demethylase</fullName>
    </submittedName>
</protein>
<feature type="transmembrane region" description="Helical" evidence="9">
    <location>
        <begin position="49"/>
        <end position="67"/>
    </location>
</feature>
<evidence type="ECO:0000256" key="3">
    <source>
        <dbReference type="ARBA" id="ARBA00022617"/>
    </source>
</evidence>
<evidence type="ECO:0000313" key="10">
    <source>
        <dbReference type="EMBL" id="KAK3900001.1"/>
    </source>
</evidence>
<keyword evidence="3 7" id="KW-0349">Heme</keyword>
<comment type="caution">
    <text evidence="10">The sequence shown here is derived from an EMBL/GenBank/DDBJ whole genome shotgun (WGS) entry which is preliminary data.</text>
</comment>
<name>A0AAN6MFR4_9PEZI</name>
<reference evidence="10" key="1">
    <citation type="journal article" date="2023" name="Mol. Phylogenet. Evol.">
        <title>Genome-scale phylogeny and comparative genomics of the fungal order Sordariales.</title>
        <authorList>
            <person name="Hensen N."/>
            <person name="Bonometti L."/>
            <person name="Westerberg I."/>
            <person name="Brannstrom I.O."/>
            <person name="Guillou S."/>
            <person name="Cros-Aarteil S."/>
            <person name="Calhoun S."/>
            <person name="Haridas S."/>
            <person name="Kuo A."/>
            <person name="Mondo S."/>
            <person name="Pangilinan J."/>
            <person name="Riley R."/>
            <person name="LaButti K."/>
            <person name="Andreopoulos B."/>
            <person name="Lipzen A."/>
            <person name="Chen C."/>
            <person name="Yan M."/>
            <person name="Daum C."/>
            <person name="Ng V."/>
            <person name="Clum A."/>
            <person name="Steindorff A."/>
            <person name="Ohm R.A."/>
            <person name="Martin F."/>
            <person name="Silar P."/>
            <person name="Natvig D.O."/>
            <person name="Lalanne C."/>
            <person name="Gautier V."/>
            <person name="Ament-Velasquez S.L."/>
            <person name="Kruys A."/>
            <person name="Hutchinson M.I."/>
            <person name="Powell A.J."/>
            <person name="Barry K."/>
            <person name="Miller A.N."/>
            <person name="Grigoriev I.V."/>
            <person name="Debuchy R."/>
            <person name="Gladieux P."/>
            <person name="Hiltunen Thoren M."/>
            <person name="Johannesson H."/>
        </authorList>
    </citation>
    <scope>NUCLEOTIDE SEQUENCE</scope>
    <source>
        <strain evidence="10">CBS 103.79</strain>
    </source>
</reference>
<feature type="binding site" description="axial binding residue" evidence="7">
    <location>
        <position position="457"/>
    </location>
    <ligand>
        <name>heme</name>
        <dbReference type="ChEBI" id="CHEBI:30413"/>
    </ligand>
    <ligandPart>
        <name>Fe</name>
        <dbReference type="ChEBI" id="CHEBI:18248"/>
    </ligandPart>
</feature>
<keyword evidence="6" id="KW-0560">Oxidoreductase</keyword>
<dbReference type="GO" id="GO:0016705">
    <property type="term" value="F:oxidoreductase activity, acting on paired donors, with incorporation or reduction of molecular oxygen"/>
    <property type="evidence" value="ECO:0007669"/>
    <property type="project" value="InterPro"/>
</dbReference>
<keyword evidence="6" id="KW-0503">Monooxygenase</keyword>
<dbReference type="PRINTS" id="PR00385">
    <property type="entry name" value="P450"/>
</dbReference>
<dbReference type="Proteomes" id="UP001303889">
    <property type="component" value="Unassembled WGS sequence"/>
</dbReference>
<dbReference type="InterPro" id="IPR001128">
    <property type="entry name" value="Cyt_P450"/>
</dbReference>
<reference evidence="10" key="2">
    <citation type="submission" date="2023-05" db="EMBL/GenBank/DDBJ databases">
        <authorList>
            <consortium name="Lawrence Berkeley National Laboratory"/>
            <person name="Steindorff A."/>
            <person name="Hensen N."/>
            <person name="Bonometti L."/>
            <person name="Westerberg I."/>
            <person name="Brannstrom I.O."/>
            <person name="Guillou S."/>
            <person name="Cros-Aarteil S."/>
            <person name="Calhoun S."/>
            <person name="Haridas S."/>
            <person name="Kuo A."/>
            <person name="Mondo S."/>
            <person name="Pangilinan J."/>
            <person name="Riley R."/>
            <person name="Labutti K."/>
            <person name="Andreopoulos B."/>
            <person name="Lipzen A."/>
            <person name="Chen C."/>
            <person name="Yanf M."/>
            <person name="Daum C."/>
            <person name="Ng V."/>
            <person name="Clum A."/>
            <person name="Ohm R."/>
            <person name="Martin F."/>
            <person name="Silar P."/>
            <person name="Natvig D."/>
            <person name="Lalanne C."/>
            <person name="Gautier V."/>
            <person name="Ament-Velasquez S.L."/>
            <person name="Kruys A."/>
            <person name="Hutchinson M.I."/>
            <person name="Powell A.J."/>
            <person name="Barry K."/>
            <person name="Miller A.N."/>
            <person name="Grigoriev I.V."/>
            <person name="Debuchy R."/>
            <person name="Gladieux P."/>
            <person name="Thoren M.H."/>
            <person name="Johannesson H."/>
        </authorList>
    </citation>
    <scope>NUCLEOTIDE SEQUENCE</scope>
    <source>
        <strain evidence="10">CBS 103.79</strain>
    </source>
</reference>
<dbReference type="Gene3D" id="1.10.630.10">
    <property type="entry name" value="Cytochrome P450"/>
    <property type="match status" value="1"/>
</dbReference>
<gene>
    <name evidence="10" type="ORF">C8A05DRAFT_36359</name>
</gene>
<evidence type="ECO:0000313" key="11">
    <source>
        <dbReference type="Proteomes" id="UP001303889"/>
    </source>
</evidence>
<evidence type="ECO:0000256" key="8">
    <source>
        <dbReference type="SAM" id="MobiDB-lite"/>
    </source>
</evidence>
<evidence type="ECO:0000256" key="7">
    <source>
        <dbReference type="PIRSR" id="PIRSR602403-1"/>
    </source>
</evidence>
<sequence length="510" mass="55959">MGILLPTSTGTLASTWTALSPLLTTVLPVLALLALLASWHVSFKRLSHVPGPAFAHLSIFWLLRRAWNKDLFPCMIEAGNKYGPVTRIAPNLLLVTDPDEIRRISSTRTSYTKGPAYDAGRVTETGDPHVASQRDPAKHKALRAKMGPAYAMDMEPAVDRQIGRLVRLIEREYAGRGDGSGRDMDFAQKMQFWGLDCVGDFAFGEAFGFLERDEDVGRLVEMNDVSLRMVTVAGLVPWLNRLRGVWPLRLLVPREGDQVGFGILFGFAKKLIERRTAKGAEPQADMLQAFIRSGMTKEELMQQVYIHIIAGADASSNLARMAMLSLLTTPPAYIALQREIDAALAAGQISTPATGAEASRLPYLQAAIHEALRLHPPSVSPSKLSPPGGDTIAGIFVPGGTQVGANVPGVLLSKEIFGVDAHCYRPERWLEAKADEEKLRRMHSALGIVFGAGKFLCPGRSISFMEVGKLFVELMRRFDFALVDNVKPVEVESWAVLVVHGMNVRVTIRR</sequence>